<keyword evidence="1" id="KW-0472">Membrane</keyword>
<keyword evidence="1" id="KW-0812">Transmembrane</keyword>
<dbReference type="OrthoDB" id="5125396at2"/>
<feature type="transmembrane region" description="Helical" evidence="1">
    <location>
        <begin position="36"/>
        <end position="56"/>
    </location>
</feature>
<dbReference type="EMBL" id="CP014145">
    <property type="protein sequence ID" value="AMB60017.1"/>
    <property type="molecule type" value="Genomic_DNA"/>
</dbReference>
<sequence>MRNPRASRALRGAVAAAFSTFVALLSHLAGGGETPGAWGIITPLVLSTLLCVFLSGQRLSLPRLSASVAISQLLFHALFVLGTTTAAAAQLSAHAGHAGSAADQLLAAPGMVGAQAAGVEHLHGGMWLAHAAAALLTIAALHRGETVLVGLAQFAGFVIARVTPTVAVPLGPVAPSAHPSAVGAGPWLQQVLLSLGYFPSTTLRRGPPAGACSA</sequence>
<accession>A0A120I1D3</accession>
<keyword evidence="1" id="KW-1133">Transmembrane helix</keyword>
<evidence type="ECO:0000256" key="1">
    <source>
        <dbReference type="SAM" id="Phobius"/>
    </source>
</evidence>
<dbReference type="KEGG" id="mvd:AWU67_15415"/>
<evidence type="ECO:0000313" key="2">
    <source>
        <dbReference type="EMBL" id="AMB60017.1"/>
    </source>
</evidence>
<reference evidence="2 3" key="1">
    <citation type="journal article" date="2016" name="J. Biotechnol.">
        <title>First complete genome sequence of a species in the genus Microterricola, an extremophilic cold active enzyme producing bacterial strain ERGS5:02 isolated from Sikkim Himalaya.</title>
        <authorList>
            <person name="Himanshu"/>
            <person name="Swarnkar M.K."/>
            <person name="Singh D."/>
            <person name="Kumar R."/>
        </authorList>
    </citation>
    <scope>NUCLEOTIDE SEQUENCE [LARGE SCALE GENOMIC DNA]</scope>
    <source>
        <strain evidence="2 3">ERGS5:02</strain>
    </source>
</reference>
<dbReference type="RefSeq" id="WP_067231088.1">
    <property type="nucleotide sequence ID" value="NZ_CP014145.1"/>
</dbReference>
<feature type="transmembrane region" description="Helical" evidence="1">
    <location>
        <begin position="12"/>
        <end position="30"/>
    </location>
</feature>
<dbReference type="Proteomes" id="UP000058305">
    <property type="component" value="Chromosome"/>
</dbReference>
<proteinExistence type="predicted"/>
<dbReference type="AlphaFoldDB" id="A0A120I1D3"/>
<protein>
    <submittedName>
        <fullName evidence="2">Uncharacterized protein</fullName>
    </submittedName>
</protein>
<keyword evidence="3" id="KW-1185">Reference proteome</keyword>
<gene>
    <name evidence="2" type="ORF">AWU67_15415</name>
</gene>
<organism evidence="2 3">
    <name type="scientific">Microterricola viridarii</name>
    <dbReference type="NCBI Taxonomy" id="412690"/>
    <lineage>
        <taxon>Bacteria</taxon>
        <taxon>Bacillati</taxon>
        <taxon>Actinomycetota</taxon>
        <taxon>Actinomycetes</taxon>
        <taxon>Micrococcales</taxon>
        <taxon>Microbacteriaceae</taxon>
        <taxon>Microterricola</taxon>
    </lineage>
</organism>
<feature type="transmembrane region" description="Helical" evidence="1">
    <location>
        <begin position="68"/>
        <end position="89"/>
    </location>
</feature>
<name>A0A120I1D3_9MICO</name>
<evidence type="ECO:0000313" key="3">
    <source>
        <dbReference type="Proteomes" id="UP000058305"/>
    </source>
</evidence>
<reference evidence="3" key="2">
    <citation type="submission" date="2016-01" db="EMBL/GenBank/DDBJ databases">
        <title>First complete genome sequence of a species in the genus Microterricola, an extremophilic cold active enzyme producing strain ERGS5:02 isolated from Sikkim Himalaya.</title>
        <authorList>
            <person name="Kumar R."/>
            <person name="Singh D."/>
            <person name="Swarnkar M.K."/>
        </authorList>
    </citation>
    <scope>NUCLEOTIDE SEQUENCE [LARGE SCALE GENOMIC DNA]</scope>
    <source>
        <strain evidence="3">ERGS5:02</strain>
    </source>
</reference>